<keyword evidence="6" id="KW-0472">Membrane</keyword>
<dbReference type="InterPro" id="IPR013685">
    <property type="entry name" value="POTRA_FtsQ_type"/>
</dbReference>
<dbReference type="Proteomes" id="UP000294545">
    <property type="component" value="Unassembled WGS sequence"/>
</dbReference>
<comment type="caution">
    <text evidence="8">The sequence shown here is derived from an EMBL/GenBank/DDBJ whole genome shotgun (WGS) entry which is preliminary data.</text>
</comment>
<proteinExistence type="predicted"/>
<keyword evidence="5" id="KW-0131">Cell cycle</keyword>
<keyword evidence="2 8" id="KW-0132">Cell division</keyword>
<evidence type="ECO:0000313" key="9">
    <source>
        <dbReference type="Proteomes" id="UP000294545"/>
    </source>
</evidence>
<evidence type="ECO:0000256" key="6">
    <source>
        <dbReference type="SAM" id="Phobius"/>
    </source>
</evidence>
<evidence type="ECO:0000259" key="7">
    <source>
        <dbReference type="Pfam" id="PF08478"/>
    </source>
</evidence>
<evidence type="ECO:0000256" key="2">
    <source>
        <dbReference type="ARBA" id="ARBA00022618"/>
    </source>
</evidence>
<sequence length="253" mass="30234">MRKVQRQNEDIIVLDHAKNNKNKRKKFFLILFLLFFIIVFFIFNKLFQLNNIYIKGNDYYSEQEIMELIEGNLLNNTILYYLSFNNEALQNHPLIEAVNVQIRSNNEIEIEVFEKKVMGCIELMGMYLYFDREGIIVENLDHRLKNIPIVYGLNYDYVLAYEHMPVEDEEVFNELLEMIQLLNKYSIDIEEILINTNKEFTLIKKDIRILMGTSINIQEKINELNNILPSLEGKKGELNLNHIDHRIYFRKDV</sequence>
<evidence type="ECO:0000256" key="3">
    <source>
        <dbReference type="ARBA" id="ARBA00022692"/>
    </source>
</evidence>
<keyword evidence="3 6" id="KW-0812">Transmembrane</keyword>
<dbReference type="InterPro" id="IPR026579">
    <property type="entry name" value="FtsQ"/>
</dbReference>
<protein>
    <submittedName>
        <fullName evidence="8">Cell division protein FtsQ</fullName>
    </submittedName>
</protein>
<evidence type="ECO:0000256" key="1">
    <source>
        <dbReference type="ARBA" id="ARBA00022475"/>
    </source>
</evidence>
<name>A0A4R1N4J8_9FIRM</name>
<dbReference type="GO" id="GO:0090529">
    <property type="term" value="P:cell septum assembly"/>
    <property type="evidence" value="ECO:0007669"/>
    <property type="project" value="InterPro"/>
</dbReference>
<dbReference type="RefSeq" id="WP_165868475.1">
    <property type="nucleotide sequence ID" value="NZ_SMGQ01000011.1"/>
</dbReference>
<evidence type="ECO:0000256" key="5">
    <source>
        <dbReference type="ARBA" id="ARBA00023306"/>
    </source>
</evidence>
<keyword evidence="1" id="KW-1003">Cell membrane</keyword>
<keyword evidence="4 6" id="KW-1133">Transmembrane helix</keyword>
<feature type="transmembrane region" description="Helical" evidence="6">
    <location>
        <begin position="27"/>
        <end position="47"/>
    </location>
</feature>
<gene>
    <name evidence="8" type="ORF">EDC19_0271</name>
</gene>
<organism evidence="8 9">
    <name type="scientific">Natranaerovirga hydrolytica</name>
    <dbReference type="NCBI Taxonomy" id="680378"/>
    <lineage>
        <taxon>Bacteria</taxon>
        <taxon>Bacillati</taxon>
        <taxon>Bacillota</taxon>
        <taxon>Clostridia</taxon>
        <taxon>Lachnospirales</taxon>
        <taxon>Natranaerovirgaceae</taxon>
        <taxon>Natranaerovirga</taxon>
    </lineage>
</organism>
<evidence type="ECO:0000256" key="4">
    <source>
        <dbReference type="ARBA" id="ARBA00022989"/>
    </source>
</evidence>
<keyword evidence="9" id="KW-1185">Reference proteome</keyword>
<reference evidence="8 9" key="1">
    <citation type="submission" date="2019-03" db="EMBL/GenBank/DDBJ databases">
        <title>Genomic Encyclopedia of Type Strains, Phase IV (KMG-IV): sequencing the most valuable type-strain genomes for metagenomic binning, comparative biology and taxonomic classification.</title>
        <authorList>
            <person name="Goeker M."/>
        </authorList>
    </citation>
    <scope>NUCLEOTIDE SEQUENCE [LARGE SCALE GENOMIC DNA]</scope>
    <source>
        <strain evidence="8 9">DSM 24176</strain>
    </source>
</reference>
<dbReference type="PANTHER" id="PTHR35851:SF1">
    <property type="entry name" value="CELL DIVISION PROTEIN FTSQ"/>
    <property type="match status" value="1"/>
</dbReference>
<evidence type="ECO:0000313" key="8">
    <source>
        <dbReference type="EMBL" id="TCK97869.1"/>
    </source>
</evidence>
<dbReference type="Pfam" id="PF08478">
    <property type="entry name" value="POTRA_1"/>
    <property type="match status" value="1"/>
</dbReference>
<feature type="domain" description="POTRA" evidence="7">
    <location>
        <begin position="47"/>
        <end position="114"/>
    </location>
</feature>
<accession>A0A4R1N4J8</accession>
<dbReference type="EMBL" id="SMGQ01000011">
    <property type="protein sequence ID" value="TCK97869.1"/>
    <property type="molecule type" value="Genomic_DNA"/>
</dbReference>
<dbReference type="AlphaFoldDB" id="A0A4R1N4J8"/>
<dbReference type="PANTHER" id="PTHR35851">
    <property type="entry name" value="CELL DIVISION PROTEIN FTSQ"/>
    <property type="match status" value="1"/>
</dbReference>